<sequence length="419" mass="45107">MESITNWAGNVTFTPSRVHRPSSLTELRRLVADAAKVRVLGTGHSFNPIADTEGVLVSVAGLPPDVEVDEAGRAVTVAAGVRLGELAVRLHARGYALPNLPSLPHISVAGAVATATHGSGVRNGNLATAVSALRLVTAGGDVRTLRRGEDPDFSGAVVSLGALGVVTDLTLDVVPAFDVRQYVYDDVPLASLSGRLAEALSAGYSVSLFTDWTAESINQVWVKRRADDPAAPPAGAWLGGTLADGPRHPIRGMSTTYATAQQGEPGPWHERLPHFRMEFTPSSGQELQSEYFVAREEAMAAITAIAGIRERIAPVLQICELRTIAADELWLSPHYRRDSLGLHFTWVPDAAAVTPVLAEIERLLEPFAARPHWGKVFTMAPEVVRSRYERHADFVRLAKEYDPAGALRNAFLDRYLPAA</sequence>
<dbReference type="SUPFAM" id="SSF56176">
    <property type="entry name" value="FAD-binding/transporter-associated domain-like"/>
    <property type="match status" value="1"/>
</dbReference>
<dbReference type="PIRSF" id="PIRSF000136">
    <property type="entry name" value="LGO_GLO"/>
    <property type="match status" value="1"/>
</dbReference>
<dbReference type="PANTHER" id="PTHR43762:SF1">
    <property type="entry name" value="D-ARABINONO-1,4-LACTONE OXIDASE"/>
    <property type="match status" value="1"/>
</dbReference>
<keyword evidence="4" id="KW-1185">Reference proteome</keyword>
<dbReference type="InterPro" id="IPR016167">
    <property type="entry name" value="FAD-bd_PCMH_sub1"/>
</dbReference>
<protein>
    <submittedName>
        <fullName evidence="3">Alditol oxidase</fullName>
    </submittedName>
</protein>
<dbReference type="InterPro" id="IPR007173">
    <property type="entry name" value="ALO_C"/>
</dbReference>
<comment type="caution">
    <text evidence="3">The sequence shown here is derived from an EMBL/GenBank/DDBJ whole genome shotgun (WGS) entry which is preliminary data.</text>
</comment>
<proteinExistence type="predicted"/>
<dbReference type="RefSeq" id="WP_345636081.1">
    <property type="nucleotide sequence ID" value="NZ_BAABJQ010000026.1"/>
</dbReference>
<dbReference type="InterPro" id="IPR016166">
    <property type="entry name" value="FAD-bd_PCMH"/>
</dbReference>
<dbReference type="Pfam" id="PF04030">
    <property type="entry name" value="ALO"/>
    <property type="match status" value="1"/>
</dbReference>
<evidence type="ECO:0000259" key="2">
    <source>
        <dbReference type="PROSITE" id="PS51387"/>
    </source>
</evidence>
<dbReference type="Gene3D" id="1.10.45.10">
    <property type="entry name" value="Vanillyl-alcohol Oxidase, Chain A, domain 4"/>
    <property type="match status" value="1"/>
</dbReference>
<dbReference type="PROSITE" id="PS51387">
    <property type="entry name" value="FAD_PCMH"/>
    <property type="match status" value="1"/>
</dbReference>
<dbReference type="InterPro" id="IPR016171">
    <property type="entry name" value="Vanillyl_alc_oxidase_C-sub2"/>
</dbReference>
<keyword evidence="1" id="KW-0560">Oxidoreductase</keyword>
<dbReference type="Pfam" id="PF01565">
    <property type="entry name" value="FAD_binding_4"/>
    <property type="match status" value="1"/>
</dbReference>
<evidence type="ECO:0000256" key="1">
    <source>
        <dbReference type="ARBA" id="ARBA00023002"/>
    </source>
</evidence>
<dbReference type="Gene3D" id="3.30.70.2520">
    <property type="match status" value="1"/>
</dbReference>
<feature type="domain" description="FAD-binding PCMH-type" evidence="2">
    <location>
        <begin position="11"/>
        <end position="176"/>
    </location>
</feature>
<accession>A0ABP9SI61</accession>
<dbReference type="Proteomes" id="UP001501570">
    <property type="component" value="Unassembled WGS sequence"/>
</dbReference>
<reference evidence="4" key="1">
    <citation type="journal article" date="2019" name="Int. J. Syst. Evol. Microbiol.">
        <title>The Global Catalogue of Microorganisms (GCM) 10K type strain sequencing project: providing services to taxonomists for standard genome sequencing and annotation.</title>
        <authorList>
            <consortium name="The Broad Institute Genomics Platform"/>
            <consortium name="The Broad Institute Genome Sequencing Center for Infectious Disease"/>
            <person name="Wu L."/>
            <person name="Ma J."/>
        </authorList>
    </citation>
    <scope>NUCLEOTIDE SEQUENCE [LARGE SCALE GENOMIC DNA]</scope>
    <source>
        <strain evidence="4">JCM 18304</strain>
    </source>
</reference>
<gene>
    <name evidence="3" type="primary">aldO</name>
    <name evidence="3" type="ORF">GCM10023322_64750</name>
</gene>
<organism evidence="3 4">
    <name type="scientific">Rugosimonospora acidiphila</name>
    <dbReference type="NCBI Taxonomy" id="556531"/>
    <lineage>
        <taxon>Bacteria</taxon>
        <taxon>Bacillati</taxon>
        <taxon>Actinomycetota</taxon>
        <taxon>Actinomycetes</taxon>
        <taxon>Micromonosporales</taxon>
        <taxon>Micromonosporaceae</taxon>
        <taxon>Rugosimonospora</taxon>
    </lineage>
</organism>
<dbReference type="InterPro" id="IPR036318">
    <property type="entry name" value="FAD-bd_PCMH-like_sf"/>
</dbReference>
<dbReference type="InterPro" id="IPR016169">
    <property type="entry name" value="FAD-bd_PCMH_sub2"/>
</dbReference>
<dbReference type="Gene3D" id="3.30.43.10">
    <property type="entry name" value="Uridine Diphospho-n-acetylenolpyruvylglucosamine Reductase, domain 2"/>
    <property type="match status" value="1"/>
</dbReference>
<evidence type="ECO:0000313" key="4">
    <source>
        <dbReference type="Proteomes" id="UP001501570"/>
    </source>
</evidence>
<dbReference type="PANTHER" id="PTHR43762">
    <property type="entry name" value="L-GULONOLACTONE OXIDASE"/>
    <property type="match status" value="1"/>
</dbReference>
<evidence type="ECO:0000313" key="3">
    <source>
        <dbReference type="EMBL" id="GAA5196258.1"/>
    </source>
</evidence>
<name>A0ABP9SI61_9ACTN</name>
<dbReference type="InterPro" id="IPR006094">
    <property type="entry name" value="Oxid_FAD_bind_N"/>
</dbReference>
<dbReference type="Gene3D" id="3.30.70.2530">
    <property type="match status" value="1"/>
</dbReference>
<dbReference type="InterPro" id="IPR010031">
    <property type="entry name" value="FAD_lactone_oxidase-like"/>
</dbReference>
<dbReference type="EMBL" id="BAABJQ010000026">
    <property type="protein sequence ID" value="GAA5196258.1"/>
    <property type="molecule type" value="Genomic_DNA"/>
</dbReference>
<dbReference type="Gene3D" id="3.30.465.10">
    <property type="match status" value="1"/>
</dbReference>